<dbReference type="InterPro" id="IPR023494">
    <property type="entry name" value="Cyt_c_bgen_Ccs1/CcsB/ResB"/>
</dbReference>
<dbReference type="GO" id="GO:0016020">
    <property type="term" value="C:membrane"/>
    <property type="evidence" value="ECO:0007669"/>
    <property type="project" value="UniProtKB-SubCell"/>
</dbReference>
<dbReference type="AlphaFoldDB" id="A0A7X1E753"/>
<keyword evidence="4 6" id="KW-1133">Transmembrane helix</keyword>
<evidence type="ECO:0000256" key="1">
    <source>
        <dbReference type="ARBA" id="ARBA00004141"/>
    </source>
</evidence>
<feature type="transmembrane region" description="Helical" evidence="6">
    <location>
        <begin position="356"/>
        <end position="376"/>
    </location>
</feature>
<dbReference type="GO" id="GO:0017004">
    <property type="term" value="P:cytochrome complex assembly"/>
    <property type="evidence" value="ECO:0007669"/>
    <property type="project" value="UniProtKB-KW"/>
</dbReference>
<sequence>MKPLLKLLASLELTIGCLVLGMVLILFGTLDQTHLGIHGATEKYFYTVFVYQYIQSLDINVPYMPGGYLIGFALLINLIAAMIYRFRFNTKKLGIWLVHVGFILLLLGEFISSVFQVEASMTIDEGGTSDFTESFREAELAIIDTTDPDKDRVYAIPEGMLERNQQVDIDELPFHVSIDEFMPNSVLQRRNEFTPVTVGLANRGLGLEAYAVRVPETGKMDERNQPAAIVTLFSKQPAQDGSEIIGTWLVREFMPHQEFTFKDRSYSLVVRRKREVIDYYITLKDFSHDRYLGTNIPKNFSSEVIVKDKRSGLEQDFLIYMNNPLRYDDLTFYQQGFMNDDRTTILQVVRNPGRSLPYISCTMMTLGLVVQFAFSLQRFSKKRKKADA</sequence>
<evidence type="ECO:0000256" key="4">
    <source>
        <dbReference type="ARBA" id="ARBA00022989"/>
    </source>
</evidence>
<feature type="transmembrane region" description="Helical" evidence="6">
    <location>
        <begin position="7"/>
        <end position="27"/>
    </location>
</feature>
<feature type="transmembrane region" description="Helical" evidence="6">
    <location>
        <begin position="66"/>
        <end position="86"/>
    </location>
</feature>
<protein>
    <submittedName>
        <fullName evidence="8">Cytochrome c biogenesis protein ResB</fullName>
    </submittedName>
</protein>
<dbReference type="RefSeq" id="WP_185659256.1">
    <property type="nucleotide sequence ID" value="NZ_CAWPOO010000006.1"/>
</dbReference>
<keyword evidence="2 6" id="KW-0812">Transmembrane</keyword>
<evidence type="ECO:0000256" key="2">
    <source>
        <dbReference type="ARBA" id="ARBA00022692"/>
    </source>
</evidence>
<keyword evidence="3" id="KW-0201">Cytochrome c-type biogenesis</keyword>
<evidence type="ECO:0000259" key="7">
    <source>
        <dbReference type="Pfam" id="PF05140"/>
    </source>
</evidence>
<comment type="caution">
    <text evidence="8">The sequence shown here is derived from an EMBL/GenBank/DDBJ whole genome shotgun (WGS) entry which is preliminary data.</text>
</comment>
<keyword evidence="9" id="KW-1185">Reference proteome</keyword>
<dbReference type="PANTHER" id="PTHR31566">
    <property type="entry name" value="CYTOCHROME C BIOGENESIS PROTEIN CCS1, CHLOROPLASTIC"/>
    <property type="match status" value="1"/>
</dbReference>
<keyword evidence="5 6" id="KW-0472">Membrane</keyword>
<dbReference type="InterPro" id="IPR007816">
    <property type="entry name" value="ResB-like_domain"/>
</dbReference>
<accession>A0A7X1E753</accession>
<evidence type="ECO:0000256" key="6">
    <source>
        <dbReference type="SAM" id="Phobius"/>
    </source>
</evidence>
<evidence type="ECO:0000313" key="9">
    <source>
        <dbReference type="Proteomes" id="UP000526501"/>
    </source>
</evidence>
<comment type="subcellular location">
    <subcellularLocation>
        <location evidence="1">Membrane</location>
        <topology evidence="1">Multi-pass membrane protein</topology>
    </subcellularLocation>
</comment>
<evidence type="ECO:0000256" key="5">
    <source>
        <dbReference type="ARBA" id="ARBA00023136"/>
    </source>
</evidence>
<dbReference type="Proteomes" id="UP000526501">
    <property type="component" value="Unassembled WGS sequence"/>
</dbReference>
<organism evidence="8 9">
    <name type="scientific">Pelagicoccus albus</name>
    <dbReference type="NCBI Taxonomy" id="415222"/>
    <lineage>
        <taxon>Bacteria</taxon>
        <taxon>Pseudomonadati</taxon>
        <taxon>Verrucomicrobiota</taxon>
        <taxon>Opitutia</taxon>
        <taxon>Puniceicoccales</taxon>
        <taxon>Pelagicoccaceae</taxon>
        <taxon>Pelagicoccus</taxon>
    </lineage>
</organism>
<feature type="domain" description="ResB-like" evidence="7">
    <location>
        <begin position="272"/>
        <end position="338"/>
    </location>
</feature>
<evidence type="ECO:0000313" key="8">
    <source>
        <dbReference type="EMBL" id="MBC2605375.1"/>
    </source>
</evidence>
<feature type="transmembrane region" description="Helical" evidence="6">
    <location>
        <begin position="93"/>
        <end position="115"/>
    </location>
</feature>
<dbReference type="EMBL" id="JACHVC010000006">
    <property type="protein sequence ID" value="MBC2605375.1"/>
    <property type="molecule type" value="Genomic_DNA"/>
</dbReference>
<dbReference type="Pfam" id="PF05140">
    <property type="entry name" value="ResB"/>
    <property type="match status" value="1"/>
</dbReference>
<name>A0A7X1E753_9BACT</name>
<proteinExistence type="predicted"/>
<reference evidence="8 9" key="1">
    <citation type="submission" date="2020-07" db="EMBL/GenBank/DDBJ databases">
        <authorList>
            <person name="Feng X."/>
        </authorList>
    </citation>
    <scope>NUCLEOTIDE SEQUENCE [LARGE SCALE GENOMIC DNA]</scope>
    <source>
        <strain evidence="8 9">JCM23202</strain>
    </source>
</reference>
<evidence type="ECO:0000256" key="3">
    <source>
        <dbReference type="ARBA" id="ARBA00022748"/>
    </source>
</evidence>
<gene>
    <name evidence="8" type="ORF">H5P27_04885</name>
</gene>